<reference evidence="9" key="1">
    <citation type="submission" date="2025-08" db="UniProtKB">
        <authorList>
            <consortium name="RefSeq"/>
        </authorList>
    </citation>
    <scope>IDENTIFICATION</scope>
    <source>
        <tissue evidence="9">Muscle</tissue>
    </source>
</reference>
<dbReference type="PANTHER" id="PTHR12911:SF24">
    <property type="entry name" value="SUN DOMAIN-CONTAINING PROTEIN 3"/>
    <property type="match status" value="1"/>
</dbReference>
<keyword evidence="1 6" id="KW-0812">Transmembrane</keyword>
<keyword evidence="2 6" id="KW-1133">Transmembrane helix</keyword>
<dbReference type="GeneID" id="113992013"/>
<name>A0A6J2HA26_9PASS</name>
<keyword evidence="3" id="KW-0175">Coiled coil</keyword>
<dbReference type="Gene3D" id="2.60.120.260">
    <property type="entry name" value="Galactose-binding domain-like"/>
    <property type="match status" value="1"/>
</dbReference>
<dbReference type="GO" id="GO:0005637">
    <property type="term" value="C:nuclear inner membrane"/>
    <property type="evidence" value="ECO:0007669"/>
    <property type="project" value="UniProtKB-SubCell"/>
</dbReference>
<sequence>MARKAPPRRRRGSARRCLGCEDEVAEVTVELRSSCADAPLTAALVNLHLERVKEIARMFLRQICQLADDLVFLGRNRLSPYILKAQKMVRQKKSFKVYALLLSVYLAGVFCGTSLPAWTLLTKGLMQELTSVFPAGLKTFWNSDTLTETQKLQLLLEELSQELTKMTLESYVKTDWALKSSGATIDTQRTSQTYDCRESWVCRILYFFWTANPPDTILQPNVSPGSCWAFSGHQGQVVIKLPARVHPTAITVQHITKDVSPSGTVISAPKDIAAFGVDAAGEEESLLGTFTYNVEKEPMQTFPLKDVLPPRAFSYVKLLVKSNWGNPWYTCIYRVQVHGRMETQKASAKIQDE</sequence>
<dbReference type="Pfam" id="PF07738">
    <property type="entry name" value="Sad1_UNC"/>
    <property type="match status" value="1"/>
</dbReference>
<evidence type="ECO:0000256" key="1">
    <source>
        <dbReference type="ARBA" id="ARBA00022692"/>
    </source>
</evidence>
<evidence type="ECO:0000256" key="6">
    <source>
        <dbReference type="SAM" id="Phobius"/>
    </source>
</evidence>
<dbReference type="FunFam" id="2.60.120.260:FF:000009">
    <property type="entry name" value="SUN domain-containing protein 1 isoform X1"/>
    <property type="match status" value="1"/>
</dbReference>
<dbReference type="InParanoid" id="A0A6J2HA26"/>
<dbReference type="AlphaFoldDB" id="A0A6J2HA26"/>
<feature type="domain" description="SUN" evidence="7">
    <location>
        <begin position="182"/>
        <end position="342"/>
    </location>
</feature>
<evidence type="ECO:0000256" key="4">
    <source>
        <dbReference type="ARBA" id="ARBA00023136"/>
    </source>
</evidence>
<dbReference type="RefSeq" id="XP_027584659.1">
    <property type="nucleotide sequence ID" value="XM_027728858.2"/>
</dbReference>
<feature type="transmembrane region" description="Helical" evidence="6">
    <location>
        <begin position="97"/>
        <end position="121"/>
    </location>
</feature>
<evidence type="ECO:0000259" key="7">
    <source>
        <dbReference type="PROSITE" id="PS51469"/>
    </source>
</evidence>
<dbReference type="InterPro" id="IPR008979">
    <property type="entry name" value="Galactose-bd-like_sf"/>
</dbReference>
<dbReference type="GO" id="GO:0043495">
    <property type="term" value="F:protein-membrane adaptor activity"/>
    <property type="evidence" value="ECO:0007669"/>
    <property type="project" value="TreeGrafter"/>
</dbReference>
<dbReference type="InterPro" id="IPR012919">
    <property type="entry name" value="SUN_dom"/>
</dbReference>
<dbReference type="GO" id="GO:0034993">
    <property type="term" value="C:meiotic nuclear membrane microtubule tethering complex"/>
    <property type="evidence" value="ECO:0007669"/>
    <property type="project" value="TreeGrafter"/>
</dbReference>
<dbReference type="Proteomes" id="UP000504627">
    <property type="component" value="Unplaced"/>
</dbReference>
<evidence type="ECO:0000256" key="2">
    <source>
        <dbReference type="ARBA" id="ARBA00022989"/>
    </source>
</evidence>
<dbReference type="PANTHER" id="PTHR12911">
    <property type="entry name" value="SAD1/UNC-84-LIKE PROTEIN-RELATED"/>
    <property type="match status" value="1"/>
</dbReference>
<accession>A0A6J2HA26</accession>
<evidence type="ECO:0000313" key="8">
    <source>
        <dbReference type="Proteomes" id="UP000504627"/>
    </source>
</evidence>
<keyword evidence="8" id="KW-1185">Reference proteome</keyword>
<evidence type="ECO:0000256" key="5">
    <source>
        <dbReference type="ARBA" id="ARBA00037816"/>
    </source>
</evidence>
<organism evidence="8 9">
    <name type="scientific">Pipra filicauda</name>
    <name type="common">Wire-tailed manakin</name>
    <dbReference type="NCBI Taxonomy" id="649802"/>
    <lineage>
        <taxon>Eukaryota</taxon>
        <taxon>Metazoa</taxon>
        <taxon>Chordata</taxon>
        <taxon>Craniata</taxon>
        <taxon>Vertebrata</taxon>
        <taxon>Euteleostomi</taxon>
        <taxon>Archelosauria</taxon>
        <taxon>Archosauria</taxon>
        <taxon>Dinosauria</taxon>
        <taxon>Saurischia</taxon>
        <taxon>Theropoda</taxon>
        <taxon>Coelurosauria</taxon>
        <taxon>Aves</taxon>
        <taxon>Neognathae</taxon>
        <taxon>Neoaves</taxon>
        <taxon>Telluraves</taxon>
        <taxon>Australaves</taxon>
        <taxon>Passeriformes</taxon>
        <taxon>Pipridae</taxon>
        <taxon>Pipra</taxon>
    </lineage>
</organism>
<dbReference type="PROSITE" id="PS51469">
    <property type="entry name" value="SUN"/>
    <property type="match status" value="1"/>
</dbReference>
<comment type="subcellular location">
    <subcellularLocation>
        <location evidence="5">Nucleus inner membrane</location>
        <topology evidence="5">Single-pass type II membrane protein</topology>
    </subcellularLocation>
</comment>
<dbReference type="InterPro" id="IPR045119">
    <property type="entry name" value="SUN1-5"/>
</dbReference>
<dbReference type="SUPFAM" id="SSF49785">
    <property type="entry name" value="Galactose-binding domain-like"/>
    <property type="match status" value="1"/>
</dbReference>
<protein>
    <submittedName>
        <fullName evidence="9">SUN domain-containing protein 5-like isoform X1</fullName>
    </submittedName>
</protein>
<gene>
    <name evidence="9" type="primary">LOC113992013</name>
</gene>
<keyword evidence="4 6" id="KW-0472">Membrane</keyword>
<evidence type="ECO:0000256" key="3">
    <source>
        <dbReference type="ARBA" id="ARBA00023054"/>
    </source>
</evidence>
<proteinExistence type="predicted"/>
<evidence type="ECO:0000313" key="9">
    <source>
        <dbReference type="RefSeq" id="XP_027584659.1"/>
    </source>
</evidence>